<name>A0A2K3KM35_TRIPR</name>
<protein>
    <submittedName>
        <fullName evidence="1">Uncharacterized protein</fullName>
    </submittedName>
</protein>
<organism evidence="1 2">
    <name type="scientific">Trifolium pratense</name>
    <name type="common">Red clover</name>
    <dbReference type="NCBI Taxonomy" id="57577"/>
    <lineage>
        <taxon>Eukaryota</taxon>
        <taxon>Viridiplantae</taxon>
        <taxon>Streptophyta</taxon>
        <taxon>Embryophyta</taxon>
        <taxon>Tracheophyta</taxon>
        <taxon>Spermatophyta</taxon>
        <taxon>Magnoliopsida</taxon>
        <taxon>eudicotyledons</taxon>
        <taxon>Gunneridae</taxon>
        <taxon>Pentapetalae</taxon>
        <taxon>rosids</taxon>
        <taxon>fabids</taxon>
        <taxon>Fabales</taxon>
        <taxon>Fabaceae</taxon>
        <taxon>Papilionoideae</taxon>
        <taxon>50 kb inversion clade</taxon>
        <taxon>NPAAA clade</taxon>
        <taxon>Hologalegina</taxon>
        <taxon>IRL clade</taxon>
        <taxon>Trifolieae</taxon>
        <taxon>Trifolium</taxon>
    </lineage>
</organism>
<reference evidence="1 2" key="2">
    <citation type="journal article" date="2017" name="Front. Plant Sci.">
        <title>Gene Classification and Mining of Molecular Markers Useful in Red Clover (Trifolium pratense) Breeding.</title>
        <authorList>
            <person name="Istvanek J."/>
            <person name="Dluhosova J."/>
            <person name="Dluhos P."/>
            <person name="Patkova L."/>
            <person name="Nedelnik J."/>
            <person name="Repkova J."/>
        </authorList>
    </citation>
    <scope>NUCLEOTIDE SEQUENCE [LARGE SCALE GENOMIC DNA]</scope>
    <source>
        <strain evidence="2">cv. Tatra</strain>
        <tissue evidence="1">Young leaves</tissue>
    </source>
</reference>
<reference evidence="1 2" key="1">
    <citation type="journal article" date="2014" name="Am. J. Bot.">
        <title>Genome assembly and annotation for red clover (Trifolium pratense; Fabaceae).</title>
        <authorList>
            <person name="Istvanek J."/>
            <person name="Jaros M."/>
            <person name="Krenek A."/>
            <person name="Repkova J."/>
        </authorList>
    </citation>
    <scope>NUCLEOTIDE SEQUENCE [LARGE SCALE GENOMIC DNA]</scope>
    <source>
        <strain evidence="2">cv. Tatra</strain>
        <tissue evidence="1">Young leaves</tissue>
    </source>
</reference>
<evidence type="ECO:0000313" key="2">
    <source>
        <dbReference type="Proteomes" id="UP000236291"/>
    </source>
</evidence>
<accession>A0A2K3KM35</accession>
<feature type="non-terminal residue" evidence="1">
    <location>
        <position position="1"/>
    </location>
</feature>
<gene>
    <name evidence="1" type="ORF">L195_g063484</name>
</gene>
<dbReference type="Proteomes" id="UP000236291">
    <property type="component" value="Unassembled WGS sequence"/>
</dbReference>
<comment type="caution">
    <text evidence="1">The sequence shown here is derived from an EMBL/GenBank/DDBJ whole genome shotgun (WGS) entry which is preliminary data.</text>
</comment>
<evidence type="ECO:0000313" key="1">
    <source>
        <dbReference type="EMBL" id="PNX67368.1"/>
    </source>
</evidence>
<sequence>ASRCWLPPPRTGVLKWL</sequence>
<dbReference type="AlphaFoldDB" id="A0A2K3KM35"/>
<dbReference type="EMBL" id="ASHM01208294">
    <property type="protein sequence ID" value="PNX67368.1"/>
    <property type="molecule type" value="Genomic_DNA"/>
</dbReference>
<proteinExistence type="predicted"/>